<accession>A0A8T0QBT9</accession>
<dbReference type="CDD" id="cd10017">
    <property type="entry name" value="B3_DNA"/>
    <property type="match status" value="2"/>
</dbReference>
<evidence type="ECO:0000256" key="1">
    <source>
        <dbReference type="ARBA" id="ARBA00004123"/>
    </source>
</evidence>
<dbReference type="GO" id="GO:0003677">
    <property type="term" value="F:DNA binding"/>
    <property type="evidence" value="ECO:0007669"/>
    <property type="project" value="UniProtKB-KW"/>
</dbReference>
<name>A0A8T0QBT9_PANVG</name>
<dbReference type="OrthoDB" id="1109907at2759"/>
<dbReference type="InterPro" id="IPR039218">
    <property type="entry name" value="REM_fam"/>
</dbReference>
<evidence type="ECO:0000256" key="2">
    <source>
        <dbReference type="ARBA" id="ARBA00023015"/>
    </source>
</evidence>
<evidence type="ECO:0000256" key="3">
    <source>
        <dbReference type="ARBA" id="ARBA00023125"/>
    </source>
</evidence>
<dbReference type="Pfam" id="PF02362">
    <property type="entry name" value="B3"/>
    <property type="match status" value="2"/>
</dbReference>
<dbReference type="PANTHER" id="PTHR31674:SF86">
    <property type="entry name" value="B3 DOMAIN-CONTAINING PROTEIN OS04G0347400-RELATED"/>
    <property type="match status" value="1"/>
</dbReference>
<keyword evidence="4" id="KW-0804">Transcription</keyword>
<dbReference type="SMART" id="SM01019">
    <property type="entry name" value="B3"/>
    <property type="match status" value="3"/>
</dbReference>
<proteinExistence type="predicted"/>
<feature type="region of interest" description="Disordered" evidence="6">
    <location>
        <begin position="405"/>
        <end position="425"/>
    </location>
</feature>
<evidence type="ECO:0000256" key="6">
    <source>
        <dbReference type="SAM" id="MobiDB-lite"/>
    </source>
</evidence>
<dbReference type="GO" id="GO:0005634">
    <property type="term" value="C:nucleus"/>
    <property type="evidence" value="ECO:0007669"/>
    <property type="project" value="UniProtKB-SubCell"/>
</dbReference>
<evidence type="ECO:0000259" key="7">
    <source>
        <dbReference type="PROSITE" id="PS50863"/>
    </source>
</evidence>
<gene>
    <name evidence="8" type="ORF">PVAP13_7KG131200</name>
</gene>
<dbReference type="PROSITE" id="PS50863">
    <property type="entry name" value="B3"/>
    <property type="match status" value="4"/>
</dbReference>
<keyword evidence="2" id="KW-0805">Transcription regulation</keyword>
<keyword evidence="9" id="KW-1185">Reference proteome</keyword>
<keyword evidence="3" id="KW-0238">DNA-binding</keyword>
<evidence type="ECO:0000313" key="8">
    <source>
        <dbReference type="EMBL" id="KAG2571303.1"/>
    </source>
</evidence>
<evidence type="ECO:0000256" key="5">
    <source>
        <dbReference type="ARBA" id="ARBA00023242"/>
    </source>
</evidence>
<reference evidence="8" key="1">
    <citation type="submission" date="2020-05" db="EMBL/GenBank/DDBJ databases">
        <title>WGS assembly of Panicum virgatum.</title>
        <authorList>
            <person name="Lovell J.T."/>
            <person name="Jenkins J."/>
            <person name="Shu S."/>
            <person name="Juenger T.E."/>
            <person name="Schmutz J."/>
        </authorList>
    </citation>
    <scope>NUCLEOTIDE SEQUENCE</scope>
    <source>
        <strain evidence="8">AP13</strain>
    </source>
</reference>
<dbReference type="InterPro" id="IPR015300">
    <property type="entry name" value="DNA-bd_pseudobarrel_sf"/>
</dbReference>
<organism evidence="8 9">
    <name type="scientific">Panicum virgatum</name>
    <name type="common">Blackwell switchgrass</name>
    <dbReference type="NCBI Taxonomy" id="38727"/>
    <lineage>
        <taxon>Eukaryota</taxon>
        <taxon>Viridiplantae</taxon>
        <taxon>Streptophyta</taxon>
        <taxon>Embryophyta</taxon>
        <taxon>Tracheophyta</taxon>
        <taxon>Spermatophyta</taxon>
        <taxon>Magnoliopsida</taxon>
        <taxon>Liliopsida</taxon>
        <taxon>Poales</taxon>
        <taxon>Poaceae</taxon>
        <taxon>PACMAD clade</taxon>
        <taxon>Panicoideae</taxon>
        <taxon>Panicodae</taxon>
        <taxon>Paniceae</taxon>
        <taxon>Panicinae</taxon>
        <taxon>Panicum</taxon>
        <taxon>Panicum sect. Hiantes</taxon>
    </lineage>
</organism>
<protein>
    <recommendedName>
        <fullName evidence="7">TF-B3 domain-containing protein</fullName>
    </recommendedName>
</protein>
<keyword evidence="5" id="KW-0539">Nucleus</keyword>
<feature type="compositionally biased region" description="Basic residues" evidence="6">
    <location>
        <begin position="407"/>
        <end position="423"/>
    </location>
</feature>
<evidence type="ECO:0000256" key="4">
    <source>
        <dbReference type="ARBA" id="ARBA00023163"/>
    </source>
</evidence>
<dbReference type="PANTHER" id="PTHR31674">
    <property type="entry name" value="B3 DOMAIN-CONTAINING PROTEIN REM-LIKE 3-RELATED"/>
    <property type="match status" value="1"/>
</dbReference>
<evidence type="ECO:0000313" key="9">
    <source>
        <dbReference type="Proteomes" id="UP000823388"/>
    </source>
</evidence>
<comment type="subcellular location">
    <subcellularLocation>
        <location evidence="1">Nucleus</location>
    </subcellularLocation>
</comment>
<feature type="domain" description="TF-B3" evidence="7">
    <location>
        <begin position="300"/>
        <end position="395"/>
    </location>
</feature>
<feature type="domain" description="TF-B3" evidence="7">
    <location>
        <begin position="439"/>
        <end position="511"/>
    </location>
</feature>
<feature type="domain" description="TF-B3" evidence="7">
    <location>
        <begin position="131"/>
        <end position="227"/>
    </location>
</feature>
<dbReference type="SUPFAM" id="SSF101936">
    <property type="entry name" value="DNA-binding pseudobarrel domain"/>
    <property type="match status" value="4"/>
</dbReference>
<sequence length="511" mass="56932">MASSVGGAAAMAKHPRVLLPFTCDSLRIPDELAAEIGAGEALVVGPSAGKVKLWRVEVGWDGDVAFLGRGWPEFAGACGVDAGWLLVLRHRGRGVLTVKVFDASSCLRELVAQPPAAAAVEATTSGQGTRKLQFIRVLPKDFMKKMLIPAKFMQHYILNEHLNNRTAIIFGPLGKVSHIEIEMNQSDVFFSGGWSQFLVLHDITESNALLLRYEGNMVFTVKVFEPDGCQRESKTKDIRMQQVSTLPDIEEQQEAPSISIQKHYKNDLSSNNGEKKPKGPVTCLTKAPLWTKSVFEVGPPSWIKKQINANTLRELALQTAFCDAIGLQEPCIITLKTSMSSTKSWQVHALPRRRSYRLRLGWSRFCKENDLKLGDICTFDIVETTLWLVVVTRCKEKMNQLYYQEKPKRKKERSSGHGQKRPKSSISRIGCVFEIGPPAWLKKEINTSTISNHLSVPLSLCQAIGFQEPCTMITLKTSVSSTKSWQARLLAYRNGNQMTGSGWKSFCCEND</sequence>
<dbReference type="AlphaFoldDB" id="A0A8T0QBT9"/>
<comment type="caution">
    <text evidence="8">The sequence shown here is derived from an EMBL/GenBank/DDBJ whole genome shotgun (WGS) entry which is preliminary data.</text>
</comment>
<dbReference type="Gene3D" id="2.40.330.10">
    <property type="entry name" value="DNA-binding pseudobarrel domain"/>
    <property type="match status" value="4"/>
</dbReference>
<feature type="domain" description="TF-B3" evidence="7">
    <location>
        <begin position="54"/>
        <end position="104"/>
    </location>
</feature>
<dbReference type="EMBL" id="CM029049">
    <property type="protein sequence ID" value="KAG2571303.1"/>
    <property type="molecule type" value="Genomic_DNA"/>
</dbReference>
<dbReference type="Proteomes" id="UP000823388">
    <property type="component" value="Chromosome 7K"/>
</dbReference>
<dbReference type="InterPro" id="IPR003340">
    <property type="entry name" value="B3_DNA-bd"/>
</dbReference>